<keyword evidence="12" id="KW-0732">Signal</keyword>
<keyword evidence="8" id="KW-0829">Tyrosine-protein kinase</keyword>
<dbReference type="CDD" id="cd00192">
    <property type="entry name" value="PTKc"/>
    <property type="match status" value="1"/>
</dbReference>
<keyword evidence="4 10" id="KW-0547">Nucleotide-binding</keyword>
<proteinExistence type="predicted"/>
<name>A0AAV7K4R7_9METZ</name>
<evidence type="ECO:0000256" key="6">
    <source>
        <dbReference type="ARBA" id="ARBA00022840"/>
    </source>
</evidence>
<keyword evidence="7 11" id="KW-0472">Membrane</keyword>
<dbReference type="Pfam" id="PF07714">
    <property type="entry name" value="PK_Tyr_Ser-Thr"/>
    <property type="match status" value="1"/>
</dbReference>
<evidence type="ECO:0000256" key="4">
    <source>
        <dbReference type="ARBA" id="ARBA00022741"/>
    </source>
</evidence>
<sequence>MRTGSLFSKTMNNIFLVFFLTSLFFVNIECQVLCNVNIGFQDIVPWIDLNDMFCSPAIFNEFIPHDFSNTTDSLLNNYVLTCMEKSLLVIKAINSVDCNCSFANIRTGEVTKDLFCTGFLLVDNTFIENRNIVWIILAVAIFIILVIISLVTLSCVPLLWIVVRKKKSDHPFACVNPQESIPIQNVNSVTINPLVQSQLHFNPGIESVYAEVNFKDYDYVDIETENLYSFRCYTNNSEDLYRKMRETKPVRISADLEQTIENQISHIRTNSNSTNVSGTVSYVVVPTLEQRKLSNSNHNAKKQSLYYTRFVSMDKAEDDYLSKAEAIYWEPSDNVEDLYIQMSNEKLLEINKETISIQELLGSGEFGEVNKGIWQSPVGDLNVAVKVMNQDIDKQSQTALLQEAAILGQFSHPNILRLVGVVTLTVPNMIVTELMHEELKRFLIDLQTQHNQELDYETIAPHFLSVSRQVASGMQHLAERGCIHRDIAARNILLTDKFVCKIADFGMSRRLQTESDYYKVKGSNKLPVKWSAPEAVFFKRFTLKSDVWSYGMLLYEIWSVGRQPWPYEDNRSTVEKMARGVNLPPPSGCSRAIYELMVDTWHPRANQRPDMKDIVTRLSVPNEMLLVRTQLENRSGTLPPAFMLGADPIAAMELYKDLQNEYLNVNN</sequence>
<dbReference type="InterPro" id="IPR000719">
    <property type="entry name" value="Prot_kinase_dom"/>
</dbReference>
<dbReference type="Gene3D" id="1.10.510.10">
    <property type="entry name" value="Transferase(Phosphotransferase) domain 1"/>
    <property type="match status" value="1"/>
</dbReference>
<evidence type="ECO:0000256" key="7">
    <source>
        <dbReference type="ARBA" id="ARBA00023136"/>
    </source>
</evidence>
<dbReference type="GO" id="GO:0043235">
    <property type="term" value="C:receptor complex"/>
    <property type="evidence" value="ECO:0007669"/>
    <property type="project" value="TreeGrafter"/>
</dbReference>
<evidence type="ECO:0000256" key="9">
    <source>
        <dbReference type="ARBA" id="ARBA00051243"/>
    </source>
</evidence>
<dbReference type="GO" id="GO:0007169">
    <property type="term" value="P:cell surface receptor protein tyrosine kinase signaling pathway"/>
    <property type="evidence" value="ECO:0007669"/>
    <property type="project" value="TreeGrafter"/>
</dbReference>
<dbReference type="GO" id="GO:0004714">
    <property type="term" value="F:transmembrane receptor protein tyrosine kinase activity"/>
    <property type="evidence" value="ECO:0007669"/>
    <property type="project" value="UniProtKB-EC"/>
</dbReference>
<dbReference type="GO" id="GO:0005886">
    <property type="term" value="C:plasma membrane"/>
    <property type="evidence" value="ECO:0007669"/>
    <property type="project" value="TreeGrafter"/>
</dbReference>
<dbReference type="PANTHER" id="PTHR24416">
    <property type="entry name" value="TYROSINE-PROTEIN KINASE RECEPTOR"/>
    <property type="match status" value="1"/>
</dbReference>
<feature type="transmembrane region" description="Helical" evidence="11">
    <location>
        <begin position="132"/>
        <end position="163"/>
    </location>
</feature>
<dbReference type="Proteomes" id="UP001165289">
    <property type="component" value="Unassembled WGS sequence"/>
</dbReference>
<protein>
    <recommendedName>
        <fullName evidence="13">Protein kinase domain-containing protein</fullName>
    </recommendedName>
</protein>
<evidence type="ECO:0000256" key="2">
    <source>
        <dbReference type="ARBA" id="ARBA00004308"/>
    </source>
</evidence>
<dbReference type="InterPro" id="IPR050122">
    <property type="entry name" value="RTK"/>
</dbReference>
<keyword evidence="15" id="KW-1185">Reference proteome</keyword>
<dbReference type="SMART" id="SM00219">
    <property type="entry name" value="TyrKc"/>
    <property type="match status" value="1"/>
</dbReference>
<comment type="caution">
    <text evidence="14">The sequence shown here is derived from an EMBL/GenBank/DDBJ whole genome shotgun (WGS) entry which is preliminary data.</text>
</comment>
<evidence type="ECO:0000259" key="13">
    <source>
        <dbReference type="PROSITE" id="PS50011"/>
    </source>
</evidence>
<feature type="domain" description="Protein kinase" evidence="13">
    <location>
        <begin position="355"/>
        <end position="625"/>
    </location>
</feature>
<evidence type="ECO:0000256" key="5">
    <source>
        <dbReference type="ARBA" id="ARBA00022777"/>
    </source>
</evidence>
<dbReference type="InterPro" id="IPR001245">
    <property type="entry name" value="Ser-Thr/Tyr_kinase_cat_dom"/>
</dbReference>
<dbReference type="InterPro" id="IPR017441">
    <property type="entry name" value="Protein_kinase_ATP_BS"/>
</dbReference>
<feature type="chain" id="PRO_5044023572" description="Protein kinase domain-containing protein" evidence="12">
    <location>
        <begin position="31"/>
        <end position="667"/>
    </location>
</feature>
<gene>
    <name evidence="14" type="ORF">LOD99_1920</name>
</gene>
<dbReference type="GO" id="GO:0048468">
    <property type="term" value="P:cell development"/>
    <property type="evidence" value="ECO:0007669"/>
    <property type="project" value="UniProtKB-ARBA"/>
</dbReference>
<dbReference type="PRINTS" id="PR00109">
    <property type="entry name" value="TYRKINASE"/>
</dbReference>
<keyword evidence="11" id="KW-0812">Transmembrane</keyword>
<dbReference type="InterPro" id="IPR020635">
    <property type="entry name" value="Tyr_kinase_cat_dom"/>
</dbReference>
<keyword evidence="6 10" id="KW-0067">ATP-binding</keyword>
<keyword evidence="11" id="KW-1133">Transmembrane helix</keyword>
<dbReference type="GO" id="GO:0050793">
    <property type="term" value="P:regulation of developmental process"/>
    <property type="evidence" value="ECO:0007669"/>
    <property type="project" value="UniProtKB-ARBA"/>
</dbReference>
<keyword evidence="5" id="KW-0418">Kinase</keyword>
<keyword evidence="3" id="KW-0808">Transferase</keyword>
<dbReference type="GO" id="GO:0005524">
    <property type="term" value="F:ATP binding"/>
    <property type="evidence" value="ECO:0007669"/>
    <property type="project" value="UniProtKB-UniRule"/>
</dbReference>
<feature type="binding site" evidence="10">
    <location>
        <position position="386"/>
    </location>
    <ligand>
        <name>ATP</name>
        <dbReference type="ChEBI" id="CHEBI:30616"/>
    </ligand>
</feature>
<dbReference type="PANTHER" id="PTHR24416:SF631">
    <property type="entry name" value="SERINE_THREONINE_TYROSINE KINASE 1"/>
    <property type="match status" value="1"/>
</dbReference>
<dbReference type="PROSITE" id="PS00109">
    <property type="entry name" value="PROTEIN_KINASE_TYR"/>
    <property type="match status" value="1"/>
</dbReference>
<comment type="catalytic activity">
    <reaction evidence="9">
        <text>L-tyrosyl-[protein] + ATP = O-phospho-L-tyrosyl-[protein] + ADP + H(+)</text>
        <dbReference type="Rhea" id="RHEA:10596"/>
        <dbReference type="Rhea" id="RHEA-COMP:10136"/>
        <dbReference type="Rhea" id="RHEA-COMP:20101"/>
        <dbReference type="ChEBI" id="CHEBI:15378"/>
        <dbReference type="ChEBI" id="CHEBI:30616"/>
        <dbReference type="ChEBI" id="CHEBI:46858"/>
        <dbReference type="ChEBI" id="CHEBI:61978"/>
        <dbReference type="ChEBI" id="CHEBI:456216"/>
        <dbReference type="EC" id="2.7.10.1"/>
    </reaction>
</comment>
<evidence type="ECO:0000313" key="14">
    <source>
        <dbReference type="EMBL" id="KAI6655778.1"/>
    </source>
</evidence>
<dbReference type="Gene3D" id="3.30.200.20">
    <property type="entry name" value="Phosphorylase Kinase, domain 1"/>
    <property type="match status" value="1"/>
</dbReference>
<dbReference type="GO" id="GO:0012505">
    <property type="term" value="C:endomembrane system"/>
    <property type="evidence" value="ECO:0007669"/>
    <property type="project" value="UniProtKB-SubCell"/>
</dbReference>
<comment type="subcellular location">
    <subcellularLocation>
        <location evidence="2">Endomembrane system</location>
    </subcellularLocation>
    <subcellularLocation>
        <location evidence="1">Membrane</location>
        <topology evidence="1">Single-pass membrane protein</topology>
    </subcellularLocation>
</comment>
<dbReference type="InterPro" id="IPR011009">
    <property type="entry name" value="Kinase-like_dom_sf"/>
</dbReference>
<evidence type="ECO:0000256" key="1">
    <source>
        <dbReference type="ARBA" id="ARBA00004167"/>
    </source>
</evidence>
<dbReference type="AlphaFoldDB" id="A0AAV7K4R7"/>
<dbReference type="FunFam" id="1.10.510.10:FF:001512">
    <property type="entry name" value="Receptor tyrosine-protein kinase erbB-2"/>
    <property type="match status" value="1"/>
</dbReference>
<evidence type="ECO:0000313" key="15">
    <source>
        <dbReference type="Proteomes" id="UP001165289"/>
    </source>
</evidence>
<evidence type="ECO:0000256" key="8">
    <source>
        <dbReference type="ARBA" id="ARBA00023137"/>
    </source>
</evidence>
<dbReference type="PROSITE" id="PS00107">
    <property type="entry name" value="PROTEIN_KINASE_ATP"/>
    <property type="match status" value="1"/>
</dbReference>
<dbReference type="InterPro" id="IPR008266">
    <property type="entry name" value="Tyr_kinase_AS"/>
</dbReference>
<organism evidence="14 15">
    <name type="scientific">Oopsacas minuta</name>
    <dbReference type="NCBI Taxonomy" id="111878"/>
    <lineage>
        <taxon>Eukaryota</taxon>
        <taxon>Metazoa</taxon>
        <taxon>Porifera</taxon>
        <taxon>Hexactinellida</taxon>
        <taxon>Hexasterophora</taxon>
        <taxon>Lyssacinosida</taxon>
        <taxon>Leucopsacidae</taxon>
        <taxon>Oopsacas</taxon>
    </lineage>
</organism>
<dbReference type="EMBL" id="JAKMXF010000177">
    <property type="protein sequence ID" value="KAI6655778.1"/>
    <property type="molecule type" value="Genomic_DNA"/>
</dbReference>
<evidence type="ECO:0000256" key="3">
    <source>
        <dbReference type="ARBA" id="ARBA00022679"/>
    </source>
</evidence>
<feature type="signal peptide" evidence="12">
    <location>
        <begin position="1"/>
        <end position="30"/>
    </location>
</feature>
<dbReference type="SUPFAM" id="SSF56112">
    <property type="entry name" value="Protein kinase-like (PK-like)"/>
    <property type="match status" value="1"/>
</dbReference>
<evidence type="ECO:0000256" key="11">
    <source>
        <dbReference type="SAM" id="Phobius"/>
    </source>
</evidence>
<reference evidence="14 15" key="1">
    <citation type="journal article" date="2023" name="BMC Biol.">
        <title>The compact genome of the sponge Oopsacas minuta (Hexactinellida) is lacking key metazoan core genes.</title>
        <authorList>
            <person name="Santini S."/>
            <person name="Schenkelaars Q."/>
            <person name="Jourda C."/>
            <person name="Duchesne M."/>
            <person name="Belahbib H."/>
            <person name="Rocher C."/>
            <person name="Selva M."/>
            <person name="Riesgo A."/>
            <person name="Vervoort M."/>
            <person name="Leys S.P."/>
            <person name="Kodjabachian L."/>
            <person name="Le Bivic A."/>
            <person name="Borchiellini C."/>
            <person name="Claverie J.M."/>
            <person name="Renard E."/>
        </authorList>
    </citation>
    <scope>NUCLEOTIDE SEQUENCE [LARGE SCALE GENOMIC DNA]</scope>
    <source>
        <strain evidence="14">SPO-2</strain>
    </source>
</reference>
<dbReference type="PROSITE" id="PS50011">
    <property type="entry name" value="PROTEIN_KINASE_DOM"/>
    <property type="match status" value="1"/>
</dbReference>
<accession>A0AAV7K4R7</accession>
<evidence type="ECO:0000256" key="10">
    <source>
        <dbReference type="PROSITE-ProRule" id="PRU10141"/>
    </source>
</evidence>
<evidence type="ECO:0000256" key="12">
    <source>
        <dbReference type="SAM" id="SignalP"/>
    </source>
</evidence>